<comment type="caution">
    <text evidence="14">The sequence shown here is derived from an EMBL/GenBank/DDBJ whole genome shotgun (WGS) entry which is preliminary data.</text>
</comment>
<evidence type="ECO:0000313" key="14">
    <source>
        <dbReference type="EMBL" id="KNZ41263.1"/>
    </source>
</evidence>
<feature type="transmembrane region" description="Helical" evidence="13">
    <location>
        <begin position="133"/>
        <end position="155"/>
    </location>
</feature>
<dbReference type="Proteomes" id="UP000036873">
    <property type="component" value="Unassembled WGS sequence"/>
</dbReference>
<dbReference type="PANTHER" id="PTHR43298:SF2">
    <property type="entry name" value="FMN_FAD EXPORTER YEEO-RELATED"/>
    <property type="match status" value="1"/>
</dbReference>
<keyword evidence="6" id="KW-0050">Antiport</keyword>
<name>A0A0L6TYD9_9FIRM</name>
<dbReference type="InterPro" id="IPR002528">
    <property type="entry name" value="MATE_fam"/>
</dbReference>
<comment type="function">
    <text evidence="1">Multidrug efflux pump.</text>
</comment>
<dbReference type="PANTHER" id="PTHR43298">
    <property type="entry name" value="MULTIDRUG RESISTANCE PROTEIN NORM-RELATED"/>
    <property type="match status" value="1"/>
</dbReference>
<keyword evidence="7" id="KW-1003">Cell membrane</keyword>
<sequence length="458" mass="50619">MNHIIKEKSFYINVAAIAIPITLQSLITIGVNMTDTMMVGSLGEMQLSAASLANQFIMIFQICCMGIGMGASVLTSRFWGMQDLVSLRKSVSIMLRICILFSLVFSLATFLAPEAIMGIYTTDPTIIQYGAQYFKWSVPCYALLGLSLTSTIVLRSVGQVKLPLFSSIGAFLINIFFNYLFIFGNFGAPQMGIEGSALSTLIARVFEFTFICGYLFVIDQKIRFRIKHLFMQCRDISKEYFRVAIPVLVSDALLAFGNSAVAMVIGRLGVSFVSANAITMVTQQLSTVFIQGTANASAIITGHTLGRGDQKRAQQQGVTFLYLGVAIGVLGAVIIWLISSPMISFYNISEETRQLTYQLMLAVGFIVIFQSTNSILTKGVLRGGGDTQFLMVADIIFLWVASIPLGALAGLVWHLPAFWIYTLLKVDQIIKCGWCIYRLWSKKWIKKIVPYPLPENRG</sequence>
<keyword evidence="5" id="KW-0813">Transport</keyword>
<feature type="transmembrane region" description="Helical" evidence="13">
    <location>
        <begin position="359"/>
        <end position="377"/>
    </location>
</feature>
<evidence type="ECO:0000256" key="4">
    <source>
        <dbReference type="ARBA" id="ARBA00020268"/>
    </source>
</evidence>
<feature type="transmembrane region" description="Helical" evidence="13">
    <location>
        <begin position="418"/>
        <end position="437"/>
    </location>
</feature>
<feature type="transmembrane region" description="Helical" evidence="13">
    <location>
        <begin position="12"/>
        <end position="32"/>
    </location>
</feature>
<comment type="subcellular location">
    <subcellularLocation>
        <location evidence="2">Cell membrane</location>
        <topology evidence="2">Multi-pass membrane protein</topology>
    </subcellularLocation>
</comment>
<evidence type="ECO:0000256" key="8">
    <source>
        <dbReference type="ARBA" id="ARBA00022692"/>
    </source>
</evidence>
<dbReference type="EMBL" id="LGYO01000033">
    <property type="protein sequence ID" value="KNZ41263.1"/>
    <property type="molecule type" value="Genomic_DNA"/>
</dbReference>
<evidence type="ECO:0000256" key="2">
    <source>
        <dbReference type="ARBA" id="ARBA00004651"/>
    </source>
</evidence>
<reference evidence="15" key="1">
    <citation type="submission" date="2015-07" db="EMBL/GenBank/DDBJ databases">
        <title>Draft genome sequence of Acetobacterium bakii DSM 8293, a potential psychrophilic chemical producer through syngas fermentation.</title>
        <authorList>
            <person name="Song Y."/>
            <person name="Hwang S."/>
            <person name="Cho B.-K."/>
        </authorList>
    </citation>
    <scope>NUCLEOTIDE SEQUENCE [LARGE SCALE GENOMIC DNA]</scope>
    <source>
        <strain evidence="15">DSM 8239</strain>
    </source>
</reference>
<dbReference type="NCBIfam" id="TIGR00797">
    <property type="entry name" value="matE"/>
    <property type="match status" value="1"/>
</dbReference>
<dbReference type="STRING" id="52689.AKG39_13205"/>
<keyword evidence="11 13" id="KW-0472">Membrane</keyword>
<evidence type="ECO:0000256" key="1">
    <source>
        <dbReference type="ARBA" id="ARBA00003408"/>
    </source>
</evidence>
<keyword evidence="9 13" id="KW-1133">Transmembrane helix</keyword>
<evidence type="ECO:0000256" key="6">
    <source>
        <dbReference type="ARBA" id="ARBA00022449"/>
    </source>
</evidence>
<feature type="transmembrane region" description="Helical" evidence="13">
    <location>
        <begin position="318"/>
        <end position="339"/>
    </location>
</feature>
<gene>
    <name evidence="14" type="ORF">AKG39_13205</name>
</gene>
<dbReference type="AlphaFoldDB" id="A0A0L6TYD9"/>
<evidence type="ECO:0000256" key="11">
    <source>
        <dbReference type="ARBA" id="ARBA00023136"/>
    </source>
</evidence>
<evidence type="ECO:0000256" key="7">
    <source>
        <dbReference type="ARBA" id="ARBA00022475"/>
    </source>
</evidence>
<evidence type="ECO:0000256" key="3">
    <source>
        <dbReference type="ARBA" id="ARBA00010199"/>
    </source>
</evidence>
<feature type="transmembrane region" description="Helical" evidence="13">
    <location>
        <begin position="93"/>
        <end position="113"/>
    </location>
</feature>
<keyword evidence="15" id="KW-1185">Reference proteome</keyword>
<feature type="transmembrane region" description="Helical" evidence="13">
    <location>
        <begin position="162"/>
        <end position="181"/>
    </location>
</feature>
<dbReference type="GO" id="GO:0015297">
    <property type="term" value="F:antiporter activity"/>
    <property type="evidence" value="ECO:0007669"/>
    <property type="project" value="UniProtKB-KW"/>
</dbReference>
<feature type="transmembrane region" description="Helical" evidence="13">
    <location>
        <begin position="201"/>
        <end position="219"/>
    </location>
</feature>
<evidence type="ECO:0000256" key="12">
    <source>
        <dbReference type="ARBA" id="ARBA00031636"/>
    </source>
</evidence>
<keyword evidence="10" id="KW-0406">Ion transport</keyword>
<keyword evidence="8 13" id="KW-0812">Transmembrane</keyword>
<evidence type="ECO:0000256" key="10">
    <source>
        <dbReference type="ARBA" id="ARBA00023065"/>
    </source>
</evidence>
<dbReference type="InterPro" id="IPR050222">
    <property type="entry name" value="MATE_MdtK"/>
</dbReference>
<dbReference type="InterPro" id="IPR048279">
    <property type="entry name" value="MdtK-like"/>
</dbReference>
<organism evidence="14 15">
    <name type="scientific">Acetobacterium bakii</name>
    <dbReference type="NCBI Taxonomy" id="52689"/>
    <lineage>
        <taxon>Bacteria</taxon>
        <taxon>Bacillati</taxon>
        <taxon>Bacillota</taxon>
        <taxon>Clostridia</taxon>
        <taxon>Eubacteriales</taxon>
        <taxon>Eubacteriaceae</taxon>
        <taxon>Acetobacterium</taxon>
    </lineage>
</organism>
<dbReference type="CDD" id="cd13134">
    <property type="entry name" value="MATE_like_8"/>
    <property type="match status" value="1"/>
</dbReference>
<accession>A0A0L6TYD9</accession>
<evidence type="ECO:0000256" key="13">
    <source>
        <dbReference type="SAM" id="Phobius"/>
    </source>
</evidence>
<dbReference type="GO" id="GO:0042910">
    <property type="term" value="F:xenobiotic transmembrane transporter activity"/>
    <property type="evidence" value="ECO:0007669"/>
    <property type="project" value="InterPro"/>
</dbReference>
<feature type="transmembrane region" description="Helical" evidence="13">
    <location>
        <begin position="389"/>
        <end position="412"/>
    </location>
</feature>
<proteinExistence type="inferred from homology"/>
<evidence type="ECO:0000256" key="5">
    <source>
        <dbReference type="ARBA" id="ARBA00022448"/>
    </source>
</evidence>
<comment type="similarity">
    <text evidence="3">Belongs to the multi antimicrobial extrusion (MATE) (TC 2.A.66.1) family.</text>
</comment>
<dbReference type="PIRSF" id="PIRSF006603">
    <property type="entry name" value="DinF"/>
    <property type="match status" value="1"/>
</dbReference>
<dbReference type="GO" id="GO:0005886">
    <property type="term" value="C:plasma membrane"/>
    <property type="evidence" value="ECO:0007669"/>
    <property type="project" value="UniProtKB-SubCell"/>
</dbReference>
<evidence type="ECO:0000313" key="15">
    <source>
        <dbReference type="Proteomes" id="UP000036873"/>
    </source>
</evidence>
<dbReference type="PATRIC" id="fig|52689.4.peg.2007"/>
<evidence type="ECO:0000256" key="9">
    <source>
        <dbReference type="ARBA" id="ARBA00022989"/>
    </source>
</evidence>
<feature type="transmembrane region" description="Helical" evidence="13">
    <location>
        <begin position="52"/>
        <end position="73"/>
    </location>
</feature>
<dbReference type="Pfam" id="PF01554">
    <property type="entry name" value="MatE"/>
    <property type="match status" value="2"/>
</dbReference>
<protein>
    <recommendedName>
        <fullName evidence="4">Probable multidrug resistance protein NorM</fullName>
    </recommendedName>
    <alternativeName>
        <fullName evidence="12">Multidrug-efflux transporter</fullName>
    </alternativeName>
</protein>
<dbReference type="GO" id="GO:0006811">
    <property type="term" value="P:monoatomic ion transport"/>
    <property type="evidence" value="ECO:0007669"/>
    <property type="project" value="UniProtKB-KW"/>
</dbReference>